<feature type="compositionally biased region" description="Polar residues" evidence="2">
    <location>
        <begin position="135"/>
        <end position="146"/>
    </location>
</feature>
<accession>A0AAV4V810</accession>
<dbReference type="PANTHER" id="PTHR45915">
    <property type="entry name" value="TRANSCRIPTION INTERMEDIARY FACTOR"/>
    <property type="match status" value="1"/>
</dbReference>
<keyword evidence="5" id="KW-1185">Reference proteome</keyword>
<dbReference type="SMART" id="SM00391">
    <property type="entry name" value="MBD"/>
    <property type="match status" value="1"/>
</dbReference>
<dbReference type="InterPro" id="IPR001739">
    <property type="entry name" value="Methyl_CpG_DNA-bd"/>
</dbReference>
<evidence type="ECO:0000259" key="3">
    <source>
        <dbReference type="PROSITE" id="PS50982"/>
    </source>
</evidence>
<dbReference type="SUPFAM" id="SSF54171">
    <property type="entry name" value="DNA-binding domain"/>
    <property type="match status" value="1"/>
</dbReference>
<dbReference type="Proteomes" id="UP001054945">
    <property type="component" value="Unassembled WGS sequence"/>
</dbReference>
<gene>
    <name evidence="4" type="primary">BAZ2B</name>
    <name evidence="4" type="ORF">CEXT_642371</name>
</gene>
<feature type="compositionally biased region" description="Basic and acidic residues" evidence="2">
    <location>
        <begin position="92"/>
        <end position="105"/>
    </location>
</feature>
<comment type="subcellular location">
    <subcellularLocation>
        <location evidence="1">Nucleus</location>
    </subcellularLocation>
</comment>
<evidence type="ECO:0000256" key="1">
    <source>
        <dbReference type="ARBA" id="ARBA00004123"/>
    </source>
</evidence>
<dbReference type="GO" id="GO:0000785">
    <property type="term" value="C:chromatin"/>
    <property type="evidence" value="ECO:0007669"/>
    <property type="project" value="TreeGrafter"/>
</dbReference>
<feature type="domain" description="MBD" evidence="3">
    <location>
        <begin position="173"/>
        <end position="245"/>
    </location>
</feature>
<evidence type="ECO:0000313" key="5">
    <source>
        <dbReference type="Proteomes" id="UP001054945"/>
    </source>
</evidence>
<evidence type="ECO:0000313" key="4">
    <source>
        <dbReference type="EMBL" id="GIY66252.1"/>
    </source>
</evidence>
<protein>
    <submittedName>
        <fullName evidence="4">Bromodomain adjacent to zinc finger domain protein 2B</fullName>
    </submittedName>
</protein>
<name>A0AAV4V810_CAEEX</name>
<proteinExistence type="predicted"/>
<comment type="caution">
    <text evidence="4">The sequence shown here is derived from an EMBL/GenBank/DDBJ whole genome shotgun (WGS) entry which is preliminary data.</text>
</comment>
<dbReference type="GO" id="GO:0003677">
    <property type="term" value="F:DNA binding"/>
    <property type="evidence" value="ECO:0007669"/>
    <property type="project" value="InterPro"/>
</dbReference>
<dbReference type="Gene3D" id="3.30.890.10">
    <property type="entry name" value="Methyl-cpg-binding Protein 2, Chain A"/>
    <property type="match status" value="1"/>
</dbReference>
<feature type="compositionally biased region" description="Basic residues" evidence="2">
    <location>
        <begin position="78"/>
        <end position="91"/>
    </location>
</feature>
<evidence type="ECO:0000256" key="2">
    <source>
        <dbReference type="SAM" id="MobiDB-lite"/>
    </source>
</evidence>
<reference evidence="4 5" key="1">
    <citation type="submission" date="2021-06" db="EMBL/GenBank/DDBJ databases">
        <title>Caerostris extrusa draft genome.</title>
        <authorList>
            <person name="Kono N."/>
            <person name="Arakawa K."/>
        </authorList>
    </citation>
    <scope>NUCLEOTIDE SEQUENCE [LARGE SCALE GENOMIC DNA]</scope>
</reference>
<dbReference type="EMBL" id="BPLR01014102">
    <property type="protein sequence ID" value="GIY66252.1"/>
    <property type="molecule type" value="Genomic_DNA"/>
</dbReference>
<feature type="region of interest" description="Disordered" evidence="2">
    <location>
        <begin position="58"/>
        <end position="146"/>
    </location>
</feature>
<dbReference type="Pfam" id="PF01429">
    <property type="entry name" value="MBD"/>
    <property type="match status" value="1"/>
</dbReference>
<organism evidence="4 5">
    <name type="scientific">Caerostris extrusa</name>
    <name type="common">Bark spider</name>
    <name type="synonym">Caerostris bankana</name>
    <dbReference type="NCBI Taxonomy" id="172846"/>
    <lineage>
        <taxon>Eukaryota</taxon>
        <taxon>Metazoa</taxon>
        <taxon>Ecdysozoa</taxon>
        <taxon>Arthropoda</taxon>
        <taxon>Chelicerata</taxon>
        <taxon>Arachnida</taxon>
        <taxon>Araneae</taxon>
        <taxon>Araneomorphae</taxon>
        <taxon>Entelegynae</taxon>
        <taxon>Araneoidea</taxon>
        <taxon>Araneidae</taxon>
        <taxon>Caerostris</taxon>
    </lineage>
</organism>
<dbReference type="AlphaFoldDB" id="A0AAV4V810"/>
<dbReference type="PROSITE" id="PS50982">
    <property type="entry name" value="MBD"/>
    <property type="match status" value="1"/>
</dbReference>
<dbReference type="PANTHER" id="PTHR45915:SF2">
    <property type="entry name" value="TOUTATIS, ISOFORM E"/>
    <property type="match status" value="1"/>
</dbReference>
<dbReference type="InterPro" id="IPR016177">
    <property type="entry name" value="DNA-bd_dom_sf"/>
</dbReference>
<sequence length="327" mass="37093">MDFLPGHLANASLLKSVNPGSCPKVHAPNTLGSPNDILPHSRKNFTLDCLLSETNGNLHFPDSDPNIFPSSSMGSNKIFKHKEKQRNNNKMKKIEEKIREPESPIRPETSSPSDSDPDDENSDSDDTEHSHSESITDSASTPSSRSLKNIPMMKIVKVSQLLSRVFGDFRHDIYSSVIPVGKRCLSWRRETRIRCFSRSGVRGEVAYYTPCGKKLRSYPEVVRYLIKNGITDISRDNFTFSTKMIVGEFLESSSSGSGQDYVLLSEHEVLARIEEVRAQKVGWVSRIVNHYKLDQWKKKNNNDSGNISKCSITWSNKQNLEKFRNRR</sequence>
<dbReference type="GO" id="GO:0005634">
    <property type="term" value="C:nucleus"/>
    <property type="evidence" value="ECO:0007669"/>
    <property type="project" value="UniProtKB-SubCell"/>
</dbReference>
<feature type="compositionally biased region" description="Acidic residues" evidence="2">
    <location>
        <begin position="115"/>
        <end position="126"/>
    </location>
</feature>